<dbReference type="PANTHER" id="PTHR43037">
    <property type="entry name" value="UNNAMED PRODUCT-RELATED"/>
    <property type="match status" value="1"/>
</dbReference>
<accession>A0ABP9P4E6</accession>
<dbReference type="Pfam" id="PF00326">
    <property type="entry name" value="Peptidase_S9"/>
    <property type="match status" value="1"/>
</dbReference>
<dbReference type="InterPro" id="IPR001375">
    <property type="entry name" value="Peptidase_S9_cat"/>
</dbReference>
<dbReference type="PANTHER" id="PTHR43037:SF1">
    <property type="entry name" value="BLL1128 PROTEIN"/>
    <property type="match status" value="1"/>
</dbReference>
<evidence type="ECO:0000259" key="2">
    <source>
        <dbReference type="Pfam" id="PF00326"/>
    </source>
</evidence>
<evidence type="ECO:0000256" key="1">
    <source>
        <dbReference type="ARBA" id="ARBA00022729"/>
    </source>
</evidence>
<feature type="domain" description="Peptidase S9 prolyl oligopeptidase catalytic" evidence="2">
    <location>
        <begin position="184"/>
        <end position="242"/>
    </location>
</feature>
<sequence length="316" mass="34056">MDSSRSAMNAPTRLAFTLLLLLSVTLHAREWTATDGRKLQADFVSATATEVTLKRLPDGQTLTFPQSRLSAADQAFIKEQVAKPALAAKPVEGPFAALMTGEWALSEYKGLPFAIYGAKDLNAAQAYPLILALHGKSPNNENGKQVGGWMKGFAKEDRYTKNPCIIVAPLCYQPYGATGGGWSDKPGSQALDLVKELIKNLPVDKDRVYCTGYSMGGFGTCHLINQEPKLFAAGVAVAGCTGPDTAGTFKKVPLWLFHAVDDATVKVEGSRALADALKRDKDCKYTEYPDGGHGIVGKAFEEAELHTWLFAKGVKK</sequence>
<dbReference type="InterPro" id="IPR050955">
    <property type="entry name" value="Plant_Biomass_Hydrol_Est"/>
</dbReference>
<keyword evidence="4" id="KW-1185">Reference proteome</keyword>
<comment type="caution">
    <text evidence="3">The sequence shown here is derived from an EMBL/GenBank/DDBJ whole genome shotgun (WGS) entry which is preliminary data.</text>
</comment>
<dbReference type="Proteomes" id="UP001499852">
    <property type="component" value="Unassembled WGS sequence"/>
</dbReference>
<dbReference type="InterPro" id="IPR029058">
    <property type="entry name" value="AB_hydrolase_fold"/>
</dbReference>
<keyword evidence="1" id="KW-0732">Signal</keyword>
<organism evidence="3 4">
    <name type="scientific">Prosthecobacter algae</name>
    <dbReference type="NCBI Taxonomy" id="1144682"/>
    <lineage>
        <taxon>Bacteria</taxon>
        <taxon>Pseudomonadati</taxon>
        <taxon>Verrucomicrobiota</taxon>
        <taxon>Verrucomicrobiia</taxon>
        <taxon>Verrucomicrobiales</taxon>
        <taxon>Verrucomicrobiaceae</taxon>
        <taxon>Prosthecobacter</taxon>
    </lineage>
</organism>
<reference evidence="4" key="1">
    <citation type="journal article" date="2019" name="Int. J. Syst. Evol. Microbiol.">
        <title>The Global Catalogue of Microorganisms (GCM) 10K type strain sequencing project: providing services to taxonomists for standard genome sequencing and annotation.</title>
        <authorList>
            <consortium name="The Broad Institute Genomics Platform"/>
            <consortium name="The Broad Institute Genome Sequencing Center for Infectious Disease"/>
            <person name="Wu L."/>
            <person name="Ma J."/>
        </authorList>
    </citation>
    <scope>NUCLEOTIDE SEQUENCE [LARGE SCALE GENOMIC DNA]</scope>
    <source>
        <strain evidence="4">JCM 18053</strain>
    </source>
</reference>
<dbReference type="Gene3D" id="3.40.50.1820">
    <property type="entry name" value="alpha/beta hydrolase"/>
    <property type="match status" value="1"/>
</dbReference>
<gene>
    <name evidence="3" type="ORF">GCM10023213_23000</name>
</gene>
<dbReference type="EMBL" id="BAABIA010000004">
    <property type="protein sequence ID" value="GAA5140415.1"/>
    <property type="molecule type" value="Genomic_DNA"/>
</dbReference>
<evidence type="ECO:0000313" key="3">
    <source>
        <dbReference type="EMBL" id="GAA5140415.1"/>
    </source>
</evidence>
<name>A0ABP9P4E6_9BACT</name>
<dbReference type="Gene3D" id="2.30.30.700">
    <property type="entry name" value="SLA1 homology domain 1"/>
    <property type="match status" value="1"/>
</dbReference>
<dbReference type="SUPFAM" id="SSF53474">
    <property type="entry name" value="alpha/beta-Hydrolases"/>
    <property type="match status" value="1"/>
</dbReference>
<evidence type="ECO:0000313" key="4">
    <source>
        <dbReference type="Proteomes" id="UP001499852"/>
    </source>
</evidence>
<proteinExistence type="predicted"/>
<protein>
    <recommendedName>
        <fullName evidence="2">Peptidase S9 prolyl oligopeptidase catalytic domain-containing protein</fullName>
    </recommendedName>
</protein>